<evidence type="ECO:0000313" key="2">
    <source>
        <dbReference type="EMBL" id="BBO99454.1"/>
    </source>
</evidence>
<keyword evidence="3" id="KW-1185">Reference proteome</keyword>
<dbReference type="InterPro" id="IPR010239">
    <property type="entry name" value="CHP02001"/>
</dbReference>
<name>A0A809RCT7_9PROT</name>
<dbReference type="EMBL" id="AP021881">
    <property type="protein sequence ID" value="BBO99454.1"/>
    <property type="molecule type" value="Genomic_DNA"/>
</dbReference>
<sequence>MRTLNKTILAVALATVTASAFADDAPAPAATPDFTSTANVSLITDYRVRGISNTFKEPAIQGGFDITHSSGLYIGTWESNVSSTYNPGSSLESDWYGGYRGKITDDLTYDVGAIYFYYPGGTMTNPTENTWEGYAGATYKWFNVKYTQDLTNYFGYVDSKGTNYLEGNVTVALPAAITMLAHYGEQNSKGAQYLSVNGFNRIDDWKLAFSKDMVGVTWTAGYMDTNRTVLSTEGTTTKNLSNGEFYASVGKTF</sequence>
<accession>A0A809RCT7</accession>
<evidence type="ECO:0000313" key="3">
    <source>
        <dbReference type="Proteomes" id="UP000463939"/>
    </source>
</evidence>
<keyword evidence="1" id="KW-0732">Signal</keyword>
<reference evidence="3" key="1">
    <citation type="submission" date="2019-11" db="EMBL/GenBank/DDBJ databases">
        <title>Isolation and characterization of a novel species in the genus Sulfuriferula.</title>
        <authorList>
            <person name="Mochizuki J."/>
            <person name="Kojima H."/>
            <person name="Fukui M."/>
        </authorList>
    </citation>
    <scope>NUCLEOTIDE SEQUENCE [LARGE SCALE GENOMIC DNA]</scope>
    <source>
        <strain evidence="3">SGTM</strain>
    </source>
</reference>
<evidence type="ECO:0000256" key="1">
    <source>
        <dbReference type="SAM" id="SignalP"/>
    </source>
</evidence>
<dbReference type="KEGG" id="sniv:SFSGTM_01630"/>
<protein>
    <submittedName>
        <fullName evidence="2">Exported protein</fullName>
    </submittedName>
</protein>
<gene>
    <name evidence="2" type="ORF">SFSGTM_01630</name>
</gene>
<dbReference type="Pfam" id="PF09694">
    <property type="entry name" value="Gcw_chp"/>
    <property type="match status" value="1"/>
</dbReference>
<dbReference type="AlphaFoldDB" id="A0A809RCT7"/>
<organism evidence="2 3">
    <name type="scientific">Sulfuriferula nivalis</name>
    <dbReference type="NCBI Taxonomy" id="2675298"/>
    <lineage>
        <taxon>Bacteria</taxon>
        <taxon>Pseudomonadati</taxon>
        <taxon>Pseudomonadota</taxon>
        <taxon>Betaproteobacteria</taxon>
        <taxon>Nitrosomonadales</taxon>
        <taxon>Sulfuricellaceae</taxon>
        <taxon>Sulfuriferula</taxon>
    </lineage>
</organism>
<dbReference type="NCBIfam" id="TIGR02001">
    <property type="entry name" value="gcw_chp"/>
    <property type="match status" value="1"/>
</dbReference>
<dbReference type="Proteomes" id="UP000463939">
    <property type="component" value="Chromosome"/>
</dbReference>
<feature type="chain" id="PRO_5032668287" evidence="1">
    <location>
        <begin position="23"/>
        <end position="253"/>
    </location>
</feature>
<dbReference type="RefSeq" id="WP_162083508.1">
    <property type="nucleotide sequence ID" value="NZ_AP021881.1"/>
</dbReference>
<feature type="signal peptide" evidence="1">
    <location>
        <begin position="1"/>
        <end position="22"/>
    </location>
</feature>
<proteinExistence type="predicted"/>